<sequence length="140" mass="16062">MSSSSHSQSSPSNFICHCGERTQLRISKTSLNPGKKFHGCINWRDGGCNFFKWSENPSTTRSQVSSDSILELERKFSVIDEHKTSMVELQRKIMVLEEELQSLKKLNNAHLSSAMKKIRRLEFVVGITWLICFIVVVMRL</sequence>
<organism evidence="8 9">
    <name type="scientific">Striga hermonthica</name>
    <name type="common">Purple witchweed</name>
    <name type="synonym">Buchnera hermonthica</name>
    <dbReference type="NCBI Taxonomy" id="68872"/>
    <lineage>
        <taxon>Eukaryota</taxon>
        <taxon>Viridiplantae</taxon>
        <taxon>Streptophyta</taxon>
        <taxon>Embryophyta</taxon>
        <taxon>Tracheophyta</taxon>
        <taxon>Spermatophyta</taxon>
        <taxon>Magnoliopsida</taxon>
        <taxon>eudicotyledons</taxon>
        <taxon>Gunneridae</taxon>
        <taxon>Pentapetalae</taxon>
        <taxon>asterids</taxon>
        <taxon>lamiids</taxon>
        <taxon>Lamiales</taxon>
        <taxon>Orobanchaceae</taxon>
        <taxon>Buchnereae</taxon>
        <taxon>Striga</taxon>
    </lineage>
</organism>
<keyword evidence="6" id="KW-0472">Membrane</keyword>
<dbReference type="EMBL" id="CACSLK010024540">
    <property type="protein sequence ID" value="CAA0823370.1"/>
    <property type="molecule type" value="Genomic_DNA"/>
</dbReference>
<evidence type="ECO:0000313" key="8">
    <source>
        <dbReference type="EMBL" id="CAA0823370.1"/>
    </source>
</evidence>
<feature type="domain" description="GRF-type" evidence="7">
    <location>
        <begin position="16"/>
        <end position="57"/>
    </location>
</feature>
<dbReference type="InterPro" id="IPR010666">
    <property type="entry name" value="Znf_GRF"/>
</dbReference>
<keyword evidence="3" id="KW-0862">Zinc</keyword>
<evidence type="ECO:0000259" key="7">
    <source>
        <dbReference type="PROSITE" id="PS51999"/>
    </source>
</evidence>
<evidence type="ECO:0000313" key="9">
    <source>
        <dbReference type="Proteomes" id="UP001153555"/>
    </source>
</evidence>
<dbReference type="Proteomes" id="UP001153555">
    <property type="component" value="Unassembled WGS sequence"/>
</dbReference>
<evidence type="ECO:0000256" key="6">
    <source>
        <dbReference type="SAM" id="Phobius"/>
    </source>
</evidence>
<dbReference type="Pfam" id="PF06839">
    <property type="entry name" value="Zn_ribbon_GRF"/>
    <property type="match status" value="1"/>
</dbReference>
<dbReference type="PANTHER" id="PTHR33248">
    <property type="entry name" value="ZINC ION-BINDING PROTEIN"/>
    <property type="match status" value="1"/>
</dbReference>
<keyword evidence="9" id="KW-1185">Reference proteome</keyword>
<keyword evidence="6" id="KW-1133">Transmembrane helix</keyword>
<feature type="coiled-coil region" evidence="5">
    <location>
        <begin position="79"/>
        <end position="106"/>
    </location>
</feature>
<keyword evidence="2 4" id="KW-0863">Zinc-finger</keyword>
<proteinExistence type="predicted"/>
<dbReference type="OrthoDB" id="1675519at2759"/>
<evidence type="ECO:0000256" key="1">
    <source>
        <dbReference type="ARBA" id="ARBA00022723"/>
    </source>
</evidence>
<keyword evidence="6" id="KW-0812">Transmembrane</keyword>
<comment type="caution">
    <text evidence="8">The sequence shown here is derived from an EMBL/GenBank/DDBJ whole genome shotgun (WGS) entry which is preliminary data.</text>
</comment>
<protein>
    <recommendedName>
        <fullName evidence="7">GRF-type domain-containing protein</fullName>
    </recommendedName>
</protein>
<evidence type="ECO:0000256" key="2">
    <source>
        <dbReference type="ARBA" id="ARBA00022771"/>
    </source>
</evidence>
<evidence type="ECO:0000256" key="4">
    <source>
        <dbReference type="PROSITE-ProRule" id="PRU01343"/>
    </source>
</evidence>
<evidence type="ECO:0000256" key="3">
    <source>
        <dbReference type="ARBA" id="ARBA00022833"/>
    </source>
</evidence>
<evidence type="ECO:0000256" key="5">
    <source>
        <dbReference type="SAM" id="Coils"/>
    </source>
</evidence>
<dbReference type="AlphaFoldDB" id="A0A9N7N8I6"/>
<feature type="transmembrane region" description="Helical" evidence="6">
    <location>
        <begin position="121"/>
        <end position="138"/>
    </location>
</feature>
<gene>
    <name evidence="8" type="ORF">SHERM_20531</name>
</gene>
<dbReference type="GO" id="GO:0008270">
    <property type="term" value="F:zinc ion binding"/>
    <property type="evidence" value="ECO:0007669"/>
    <property type="project" value="UniProtKB-KW"/>
</dbReference>
<reference evidence="8" key="1">
    <citation type="submission" date="2019-12" db="EMBL/GenBank/DDBJ databases">
        <authorList>
            <person name="Scholes J."/>
        </authorList>
    </citation>
    <scope>NUCLEOTIDE SEQUENCE</scope>
</reference>
<keyword evidence="5" id="KW-0175">Coiled coil</keyword>
<dbReference type="PROSITE" id="PS51999">
    <property type="entry name" value="ZF_GRF"/>
    <property type="match status" value="1"/>
</dbReference>
<keyword evidence="1" id="KW-0479">Metal-binding</keyword>
<accession>A0A9N7N8I6</accession>
<name>A0A9N7N8I6_STRHE</name>